<feature type="transmembrane region" description="Helical" evidence="11">
    <location>
        <begin position="85"/>
        <end position="108"/>
    </location>
</feature>
<comment type="similarity">
    <text evidence="2">Belongs to the monovalent cation:proton antiporter 2 (CPA2) transporter (TC 2.A.37) family.</text>
</comment>
<feature type="transmembrane region" description="Helical" evidence="11">
    <location>
        <begin position="297"/>
        <end position="320"/>
    </location>
</feature>
<dbReference type="EMBL" id="JAESWC010000012">
    <property type="protein sequence ID" value="MBL4937227.1"/>
    <property type="molecule type" value="Genomic_DNA"/>
</dbReference>
<reference evidence="13 14" key="1">
    <citation type="submission" date="2021-01" db="EMBL/GenBank/DDBJ databases">
        <title>Genome public.</title>
        <authorList>
            <person name="Liu C."/>
            <person name="Sun Q."/>
        </authorList>
    </citation>
    <scope>NUCLEOTIDE SEQUENCE [LARGE SCALE GENOMIC DNA]</scope>
    <source>
        <strain evidence="13 14">YIM B02515</strain>
    </source>
</reference>
<dbReference type="PANTHER" id="PTHR43562:SF3">
    <property type="entry name" value="SODIUM ION_PROTON EXCHANGER (EUROFUNG)"/>
    <property type="match status" value="1"/>
</dbReference>
<evidence type="ECO:0000256" key="9">
    <source>
        <dbReference type="ARBA" id="ARBA00023136"/>
    </source>
</evidence>
<evidence type="ECO:0000259" key="12">
    <source>
        <dbReference type="Pfam" id="PF00999"/>
    </source>
</evidence>
<dbReference type="InterPro" id="IPR006153">
    <property type="entry name" value="Cation/H_exchanger_TM"/>
</dbReference>
<feature type="transmembrane region" description="Helical" evidence="11">
    <location>
        <begin position="189"/>
        <end position="209"/>
    </location>
</feature>
<keyword evidence="14" id="KW-1185">Reference proteome</keyword>
<keyword evidence="4" id="KW-0050">Antiport</keyword>
<name>A0ABS1TDS8_9CLOT</name>
<keyword evidence="8" id="KW-0406">Ion transport</keyword>
<accession>A0ABS1TDS8</accession>
<evidence type="ECO:0000256" key="6">
    <source>
        <dbReference type="ARBA" id="ARBA00022989"/>
    </source>
</evidence>
<dbReference type="Proteomes" id="UP000632377">
    <property type="component" value="Unassembled WGS sequence"/>
</dbReference>
<evidence type="ECO:0000313" key="13">
    <source>
        <dbReference type="EMBL" id="MBL4937227.1"/>
    </source>
</evidence>
<keyword evidence="6 11" id="KW-1133">Transmembrane helix</keyword>
<evidence type="ECO:0000256" key="3">
    <source>
        <dbReference type="ARBA" id="ARBA00022448"/>
    </source>
</evidence>
<feature type="transmembrane region" description="Helical" evidence="11">
    <location>
        <begin position="54"/>
        <end position="73"/>
    </location>
</feature>
<feature type="transmembrane region" description="Helical" evidence="11">
    <location>
        <begin position="145"/>
        <end position="169"/>
    </location>
</feature>
<protein>
    <submittedName>
        <fullName evidence="13">Cation:proton antiporter</fullName>
    </submittedName>
</protein>
<sequence length="397" mass="42189">MHSIFLSIAIILVATKLGGILSSKIKMPHVLGALLAGVIIGPSILGIVHENEYIKLLSDLGVVMLMFLAGLETDLKEFKKAGKTSLLIAIGGVILPLIFGMLSAYIFFNNFYENLFIGVILTATSVSISVETLNELGKLNTRAGMNILGAAVIDDVIGLLVVSFVLSLASSAKSSASVSVEATLINVSLKVLIFIAGSLILIWLLPKFINKFNEKNGRNDLLVILAIAFALVCGFFAEELGIAAITGSYVAGLVLSSVSHKDYIEKKVHTISSNFLTPIFFASVGIAANVKSMNSTIFLLTLLLLATAILGKIIGCGVVAKLCGLTTEESIQIGAGMISRGEVALITTNLGLDAGIITPELFIPTLVVVIGTTLITPIFLKIAFTRKYYRKRLSENN</sequence>
<evidence type="ECO:0000256" key="1">
    <source>
        <dbReference type="ARBA" id="ARBA00004141"/>
    </source>
</evidence>
<feature type="transmembrane region" description="Helical" evidence="11">
    <location>
        <begin position="221"/>
        <end position="251"/>
    </location>
</feature>
<comment type="subcellular location">
    <subcellularLocation>
        <location evidence="1">Membrane</location>
        <topology evidence="1">Multi-pass membrane protein</topology>
    </subcellularLocation>
</comment>
<evidence type="ECO:0000313" key="14">
    <source>
        <dbReference type="Proteomes" id="UP000632377"/>
    </source>
</evidence>
<organism evidence="13 14">
    <name type="scientific">Clostridium rhizosphaerae</name>
    <dbReference type="NCBI Taxonomy" id="2803861"/>
    <lineage>
        <taxon>Bacteria</taxon>
        <taxon>Bacillati</taxon>
        <taxon>Bacillota</taxon>
        <taxon>Clostridia</taxon>
        <taxon>Eubacteriales</taxon>
        <taxon>Clostridiaceae</taxon>
        <taxon>Clostridium</taxon>
    </lineage>
</organism>
<keyword evidence="9 11" id="KW-0472">Membrane</keyword>
<evidence type="ECO:0000256" key="8">
    <source>
        <dbReference type="ARBA" id="ARBA00023065"/>
    </source>
</evidence>
<feature type="transmembrane region" description="Helical" evidence="11">
    <location>
        <begin position="6"/>
        <end position="23"/>
    </location>
</feature>
<keyword evidence="7" id="KW-0915">Sodium</keyword>
<evidence type="ECO:0000256" key="2">
    <source>
        <dbReference type="ARBA" id="ARBA00005551"/>
    </source>
</evidence>
<dbReference type="Gene3D" id="1.20.1530.20">
    <property type="match status" value="1"/>
</dbReference>
<evidence type="ECO:0000256" key="4">
    <source>
        <dbReference type="ARBA" id="ARBA00022449"/>
    </source>
</evidence>
<proteinExistence type="inferred from homology"/>
<dbReference type="PANTHER" id="PTHR43562">
    <property type="entry name" value="NAPA-TYPE SODIUM/HYDROGEN ANTIPORTER"/>
    <property type="match status" value="1"/>
</dbReference>
<evidence type="ECO:0000256" key="7">
    <source>
        <dbReference type="ARBA" id="ARBA00023053"/>
    </source>
</evidence>
<evidence type="ECO:0000256" key="10">
    <source>
        <dbReference type="ARBA" id="ARBA00023201"/>
    </source>
</evidence>
<feature type="transmembrane region" description="Helical" evidence="11">
    <location>
        <begin position="361"/>
        <end position="384"/>
    </location>
</feature>
<keyword evidence="3" id="KW-0813">Transport</keyword>
<feature type="transmembrane region" description="Helical" evidence="11">
    <location>
        <begin position="30"/>
        <end position="48"/>
    </location>
</feature>
<keyword evidence="10" id="KW-0739">Sodium transport</keyword>
<dbReference type="RefSeq" id="WP_202749976.1">
    <property type="nucleotide sequence ID" value="NZ_JAESWC010000012.1"/>
</dbReference>
<comment type="caution">
    <text evidence="13">The sequence shown here is derived from an EMBL/GenBank/DDBJ whole genome shotgun (WGS) entry which is preliminary data.</text>
</comment>
<dbReference type="Pfam" id="PF00999">
    <property type="entry name" value="Na_H_Exchanger"/>
    <property type="match status" value="1"/>
</dbReference>
<gene>
    <name evidence="13" type="ORF">JK636_15980</name>
</gene>
<keyword evidence="5 11" id="KW-0812">Transmembrane</keyword>
<dbReference type="InterPro" id="IPR038770">
    <property type="entry name" value="Na+/solute_symporter_sf"/>
</dbReference>
<evidence type="ECO:0000256" key="11">
    <source>
        <dbReference type="SAM" id="Phobius"/>
    </source>
</evidence>
<evidence type="ECO:0000256" key="5">
    <source>
        <dbReference type="ARBA" id="ARBA00022692"/>
    </source>
</evidence>
<feature type="transmembrane region" description="Helical" evidence="11">
    <location>
        <begin position="271"/>
        <end position="290"/>
    </location>
</feature>
<feature type="transmembrane region" description="Helical" evidence="11">
    <location>
        <begin position="114"/>
        <end position="133"/>
    </location>
</feature>
<feature type="domain" description="Cation/H+ exchanger transmembrane" evidence="12">
    <location>
        <begin position="14"/>
        <end position="382"/>
    </location>
</feature>